<reference evidence="1 2" key="1">
    <citation type="journal article" date="2010" name="Proc. Natl. Acad. Sci. U.S.A.">
        <title>Insights into evolution of multicellular fungi from the assembled chromosomes of the mushroom Coprinopsis cinerea (Coprinus cinereus).</title>
        <authorList>
            <person name="Stajich J.E."/>
            <person name="Wilke S.K."/>
            <person name="Ahren D."/>
            <person name="Au C.H."/>
            <person name="Birren B.W."/>
            <person name="Borodovsky M."/>
            <person name="Burns C."/>
            <person name="Canback B."/>
            <person name="Casselton L.A."/>
            <person name="Cheng C.K."/>
            <person name="Deng J."/>
            <person name="Dietrich F.S."/>
            <person name="Fargo D.C."/>
            <person name="Farman M.L."/>
            <person name="Gathman A.C."/>
            <person name="Goldberg J."/>
            <person name="Guigo R."/>
            <person name="Hoegger P.J."/>
            <person name="Hooker J.B."/>
            <person name="Huggins A."/>
            <person name="James T.Y."/>
            <person name="Kamada T."/>
            <person name="Kilaru S."/>
            <person name="Kodira C."/>
            <person name="Kues U."/>
            <person name="Kupfer D."/>
            <person name="Kwan H.S."/>
            <person name="Lomsadze A."/>
            <person name="Li W."/>
            <person name="Lilly W.W."/>
            <person name="Ma L.J."/>
            <person name="Mackey A.J."/>
            <person name="Manning G."/>
            <person name="Martin F."/>
            <person name="Muraguchi H."/>
            <person name="Natvig D.O."/>
            <person name="Palmerini H."/>
            <person name="Ramesh M.A."/>
            <person name="Rehmeyer C.J."/>
            <person name="Roe B.A."/>
            <person name="Shenoy N."/>
            <person name="Stanke M."/>
            <person name="Ter-Hovhannisyan V."/>
            <person name="Tunlid A."/>
            <person name="Velagapudi R."/>
            <person name="Vision T.J."/>
            <person name="Zeng Q."/>
            <person name="Zolan M.E."/>
            <person name="Pukkila P.J."/>
        </authorList>
    </citation>
    <scope>NUCLEOTIDE SEQUENCE [LARGE SCALE GENOMIC DNA]</scope>
    <source>
        <strain evidence="2">Okayama-7 / 130 / ATCC MYA-4618 / FGSC 9003</strain>
    </source>
</reference>
<sequence>METRTKLSISTTLDSTLSTLSSPSSATPPSSSLDYAPTEITLSPLCPPNEIIAASRLDLYTEGETLQHWIKMVLDLRDASHVQKYNGESERALILIGRAARLATVGVPQHPDYETELRQHQFVHNWDRVVEEMVMEIKGYRLELLARWNRRQEDQRRAEEAKAKKAAKKRSTLLGIVSAHPRFIETRRRFTAGP</sequence>
<protein>
    <submittedName>
        <fullName evidence="1">Uncharacterized protein</fullName>
    </submittedName>
</protein>
<proteinExistence type="predicted"/>
<evidence type="ECO:0000313" key="1">
    <source>
        <dbReference type="EMBL" id="EAU83927.1"/>
    </source>
</evidence>
<keyword evidence="2" id="KW-1185">Reference proteome</keyword>
<dbReference type="Gene3D" id="1.20.58.80">
    <property type="entry name" value="Phosphotransferase system, lactose/cellobiose-type IIA subunit"/>
    <property type="match status" value="1"/>
</dbReference>
<dbReference type="InParanoid" id="A8P0K2"/>
<evidence type="ECO:0000313" key="2">
    <source>
        <dbReference type="Proteomes" id="UP000001861"/>
    </source>
</evidence>
<accession>A8P0K2</accession>
<dbReference type="KEGG" id="cci:CC1G_10332"/>
<dbReference type="AlphaFoldDB" id="A8P0K2"/>
<organism evidence="1 2">
    <name type="scientific">Coprinopsis cinerea (strain Okayama-7 / 130 / ATCC MYA-4618 / FGSC 9003)</name>
    <name type="common">Inky cap fungus</name>
    <name type="synonym">Hormographiella aspergillata</name>
    <dbReference type="NCBI Taxonomy" id="240176"/>
    <lineage>
        <taxon>Eukaryota</taxon>
        <taxon>Fungi</taxon>
        <taxon>Dikarya</taxon>
        <taxon>Basidiomycota</taxon>
        <taxon>Agaricomycotina</taxon>
        <taxon>Agaricomycetes</taxon>
        <taxon>Agaricomycetidae</taxon>
        <taxon>Agaricales</taxon>
        <taxon>Agaricineae</taxon>
        <taxon>Psathyrellaceae</taxon>
        <taxon>Coprinopsis</taxon>
    </lineage>
</organism>
<dbReference type="EMBL" id="AACS02000006">
    <property type="protein sequence ID" value="EAU83927.1"/>
    <property type="molecule type" value="Genomic_DNA"/>
</dbReference>
<gene>
    <name evidence="1" type="ORF">CC1G_10332</name>
</gene>
<comment type="caution">
    <text evidence="1">The sequence shown here is derived from an EMBL/GenBank/DDBJ whole genome shotgun (WGS) entry which is preliminary data.</text>
</comment>
<dbReference type="RefSeq" id="XP_001837911.1">
    <property type="nucleotide sequence ID" value="XM_001837859.1"/>
</dbReference>
<dbReference type="Proteomes" id="UP000001861">
    <property type="component" value="Unassembled WGS sequence"/>
</dbReference>
<dbReference type="GeneID" id="6014474"/>
<name>A8P0K2_COPC7</name>
<dbReference type="VEuPathDB" id="FungiDB:CC1G_10332"/>